<comment type="similarity">
    <text evidence="1">Belongs to the ParD antitoxin family.</text>
</comment>
<dbReference type="EMBL" id="AP024488">
    <property type="protein sequence ID" value="BCS96812.1"/>
    <property type="molecule type" value="Genomic_DNA"/>
</dbReference>
<dbReference type="InterPro" id="IPR010985">
    <property type="entry name" value="Ribbon_hlx_hlx"/>
</dbReference>
<organism evidence="3 4">
    <name type="scientific">Desulfoluna limicola</name>
    <dbReference type="NCBI Taxonomy" id="2810562"/>
    <lineage>
        <taxon>Bacteria</taxon>
        <taxon>Pseudomonadati</taxon>
        <taxon>Thermodesulfobacteriota</taxon>
        <taxon>Desulfobacteria</taxon>
        <taxon>Desulfobacterales</taxon>
        <taxon>Desulfolunaceae</taxon>
        <taxon>Desulfoluna</taxon>
    </lineage>
</organism>
<dbReference type="PANTHER" id="PTHR36582:SF2">
    <property type="entry name" value="ANTITOXIN PARD"/>
    <property type="match status" value="1"/>
</dbReference>
<dbReference type="PANTHER" id="PTHR36582">
    <property type="entry name" value="ANTITOXIN PARD"/>
    <property type="match status" value="1"/>
</dbReference>
<evidence type="ECO:0000256" key="1">
    <source>
        <dbReference type="ARBA" id="ARBA00008580"/>
    </source>
</evidence>
<keyword evidence="2" id="KW-1277">Toxin-antitoxin system</keyword>
<accession>A0ABM7PGY8</accession>
<gene>
    <name evidence="3" type="ORF">DSLASN_24440</name>
</gene>
<dbReference type="NCBIfam" id="TIGR02606">
    <property type="entry name" value="antidote_CC2985"/>
    <property type="match status" value="1"/>
</dbReference>
<dbReference type="RefSeq" id="WP_236893094.1">
    <property type="nucleotide sequence ID" value="NZ_AP024488.1"/>
</dbReference>
<evidence type="ECO:0000313" key="3">
    <source>
        <dbReference type="EMBL" id="BCS96812.1"/>
    </source>
</evidence>
<keyword evidence="4" id="KW-1185">Reference proteome</keyword>
<dbReference type="Proteomes" id="UP001320148">
    <property type="component" value="Chromosome"/>
</dbReference>
<dbReference type="Gene3D" id="6.10.10.120">
    <property type="entry name" value="Antitoxin ParD1-like"/>
    <property type="match status" value="1"/>
</dbReference>
<evidence type="ECO:0000256" key="2">
    <source>
        <dbReference type="ARBA" id="ARBA00022649"/>
    </source>
</evidence>
<dbReference type="Pfam" id="PF03693">
    <property type="entry name" value="ParD_antitoxin"/>
    <property type="match status" value="1"/>
</dbReference>
<name>A0ABM7PGY8_9BACT</name>
<dbReference type="InterPro" id="IPR038296">
    <property type="entry name" value="ParD_sf"/>
</dbReference>
<sequence>MQKNTSVTLGEHFEKFIAHQIKCGRYASASEVIRDGLRVLEERELKLKALQSALKEGEGSGFVEYSLERVIEDLDEED</sequence>
<reference evidence="3 4" key="1">
    <citation type="submission" date="2021-02" db="EMBL/GenBank/DDBJ databases">
        <title>Complete genome of Desulfoluna sp. strain ASN36.</title>
        <authorList>
            <person name="Takahashi A."/>
            <person name="Kojima H."/>
            <person name="Fukui M."/>
        </authorList>
    </citation>
    <scope>NUCLEOTIDE SEQUENCE [LARGE SCALE GENOMIC DNA]</scope>
    <source>
        <strain evidence="3 4">ASN36</strain>
    </source>
</reference>
<dbReference type="InterPro" id="IPR022789">
    <property type="entry name" value="ParD"/>
</dbReference>
<proteinExistence type="inferred from homology"/>
<protein>
    <submittedName>
        <fullName evidence="3">Antitoxin</fullName>
    </submittedName>
</protein>
<evidence type="ECO:0000313" key="4">
    <source>
        <dbReference type="Proteomes" id="UP001320148"/>
    </source>
</evidence>
<dbReference type="SUPFAM" id="SSF47598">
    <property type="entry name" value="Ribbon-helix-helix"/>
    <property type="match status" value="1"/>
</dbReference>